<evidence type="ECO:0000256" key="1">
    <source>
        <dbReference type="ARBA" id="ARBA00007628"/>
    </source>
</evidence>
<dbReference type="PANTHER" id="PTHR10328:SF3">
    <property type="entry name" value="PROTEIN MAX"/>
    <property type="match status" value="1"/>
</dbReference>
<evidence type="ECO:0000256" key="7">
    <source>
        <dbReference type="SAM" id="Coils"/>
    </source>
</evidence>
<keyword evidence="2" id="KW-0805">Transcription regulation</keyword>
<name>A0AAV2T617_CALDB</name>
<accession>A0AAV2T617</accession>
<evidence type="ECO:0000313" key="11">
    <source>
        <dbReference type="Proteomes" id="UP001497525"/>
    </source>
</evidence>
<dbReference type="PROSITE" id="PS50888">
    <property type="entry name" value="BHLH"/>
    <property type="match status" value="1"/>
</dbReference>
<keyword evidence="5" id="KW-0804">Transcription</keyword>
<dbReference type="PANTHER" id="PTHR10328">
    <property type="entry name" value="PROTEIN MAX MYC-ASSOCIATED FACTOR X"/>
    <property type="match status" value="1"/>
</dbReference>
<evidence type="ECO:0000256" key="4">
    <source>
        <dbReference type="ARBA" id="ARBA00023159"/>
    </source>
</evidence>
<feature type="domain" description="BHLH" evidence="9">
    <location>
        <begin position="84"/>
        <end position="135"/>
    </location>
</feature>
<evidence type="ECO:0000256" key="6">
    <source>
        <dbReference type="ARBA" id="ARBA00023242"/>
    </source>
</evidence>
<comment type="caution">
    <text evidence="10">The sequence shown here is derived from an EMBL/GenBank/DDBJ whole genome shotgun (WGS) entry which is preliminary data.</text>
</comment>
<feature type="compositionally biased region" description="Low complexity" evidence="8">
    <location>
        <begin position="317"/>
        <end position="354"/>
    </location>
</feature>
<dbReference type="SUPFAM" id="SSF47459">
    <property type="entry name" value="HLH, helix-loop-helix DNA-binding domain"/>
    <property type="match status" value="1"/>
</dbReference>
<evidence type="ECO:0000313" key="10">
    <source>
        <dbReference type="EMBL" id="CAL5132575.1"/>
    </source>
</evidence>
<dbReference type="SMART" id="SM00353">
    <property type="entry name" value="HLH"/>
    <property type="match status" value="1"/>
</dbReference>
<feature type="region of interest" description="Disordered" evidence="8">
    <location>
        <begin position="316"/>
        <end position="366"/>
    </location>
</feature>
<reference evidence="10" key="1">
    <citation type="submission" date="2024-06" db="EMBL/GenBank/DDBJ databases">
        <authorList>
            <person name="Liu X."/>
            <person name="Lenzi L."/>
            <person name="Haldenby T S."/>
            <person name="Uol C."/>
        </authorList>
    </citation>
    <scope>NUCLEOTIDE SEQUENCE</scope>
</reference>
<comment type="similarity">
    <text evidence="1">Belongs to the MAX family.</text>
</comment>
<feature type="coiled-coil region" evidence="7">
    <location>
        <begin position="146"/>
        <end position="173"/>
    </location>
</feature>
<keyword evidence="3" id="KW-0238">DNA-binding</keyword>
<dbReference type="GO" id="GO:0045944">
    <property type="term" value="P:positive regulation of transcription by RNA polymerase II"/>
    <property type="evidence" value="ECO:0007669"/>
    <property type="project" value="TreeGrafter"/>
</dbReference>
<dbReference type="GO" id="GO:0046983">
    <property type="term" value="F:protein dimerization activity"/>
    <property type="evidence" value="ECO:0007669"/>
    <property type="project" value="InterPro"/>
</dbReference>
<gene>
    <name evidence="10" type="ORF">CDAUBV1_LOCUS5416</name>
</gene>
<organism evidence="10 11">
    <name type="scientific">Calicophoron daubneyi</name>
    <name type="common">Rumen fluke</name>
    <name type="synonym">Paramphistomum daubneyi</name>
    <dbReference type="NCBI Taxonomy" id="300641"/>
    <lineage>
        <taxon>Eukaryota</taxon>
        <taxon>Metazoa</taxon>
        <taxon>Spiralia</taxon>
        <taxon>Lophotrochozoa</taxon>
        <taxon>Platyhelminthes</taxon>
        <taxon>Trematoda</taxon>
        <taxon>Digenea</taxon>
        <taxon>Plagiorchiida</taxon>
        <taxon>Pronocephalata</taxon>
        <taxon>Paramphistomoidea</taxon>
        <taxon>Paramphistomidae</taxon>
        <taxon>Calicophoron</taxon>
    </lineage>
</organism>
<proteinExistence type="inferred from homology"/>
<dbReference type="Gene3D" id="4.10.280.10">
    <property type="entry name" value="Helix-loop-helix DNA-binding domain"/>
    <property type="match status" value="1"/>
</dbReference>
<dbReference type="GO" id="GO:0003677">
    <property type="term" value="F:DNA binding"/>
    <property type="evidence" value="ECO:0007669"/>
    <property type="project" value="UniProtKB-KW"/>
</dbReference>
<keyword evidence="7" id="KW-0175">Coiled coil</keyword>
<keyword evidence="4" id="KW-0010">Activator</keyword>
<evidence type="ECO:0000259" key="9">
    <source>
        <dbReference type="PROSITE" id="PS50888"/>
    </source>
</evidence>
<dbReference type="GO" id="GO:0090575">
    <property type="term" value="C:RNA polymerase II transcription regulator complex"/>
    <property type="evidence" value="ECO:0007669"/>
    <property type="project" value="TreeGrafter"/>
</dbReference>
<dbReference type="AlphaFoldDB" id="A0AAV2T617"/>
<evidence type="ECO:0000256" key="2">
    <source>
        <dbReference type="ARBA" id="ARBA00023015"/>
    </source>
</evidence>
<feature type="compositionally biased region" description="Low complexity" evidence="8">
    <location>
        <begin position="427"/>
        <end position="441"/>
    </location>
</feature>
<dbReference type="Pfam" id="PF00010">
    <property type="entry name" value="HLH"/>
    <property type="match status" value="1"/>
</dbReference>
<evidence type="ECO:0000256" key="3">
    <source>
        <dbReference type="ARBA" id="ARBA00023125"/>
    </source>
</evidence>
<dbReference type="EMBL" id="CAXLJL010000130">
    <property type="protein sequence ID" value="CAL5132575.1"/>
    <property type="molecule type" value="Genomic_DNA"/>
</dbReference>
<protein>
    <recommendedName>
        <fullName evidence="9">BHLH domain-containing protein</fullName>
    </recommendedName>
</protein>
<evidence type="ECO:0000256" key="8">
    <source>
        <dbReference type="SAM" id="MobiDB-lite"/>
    </source>
</evidence>
<evidence type="ECO:0000256" key="5">
    <source>
        <dbReference type="ARBA" id="ARBA00023163"/>
    </source>
</evidence>
<feature type="compositionally biased region" description="Polar residues" evidence="8">
    <location>
        <begin position="1"/>
        <end position="15"/>
    </location>
</feature>
<feature type="region of interest" description="Disordered" evidence="8">
    <location>
        <begin position="1"/>
        <end position="101"/>
    </location>
</feature>
<dbReference type="InterPro" id="IPR036638">
    <property type="entry name" value="HLH_DNA-bd_sf"/>
</dbReference>
<dbReference type="InterPro" id="IPR011598">
    <property type="entry name" value="bHLH_dom"/>
</dbReference>
<dbReference type="GO" id="GO:0003700">
    <property type="term" value="F:DNA-binding transcription factor activity"/>
    <property type="evidence" value="ECO:0007669"/>
    <property type="project" value="TreeGrafter"/>
</dbReference>
<feature type="compositionally biased region" description="Acidic residues" evidence="8">
    <location>
        <begin position="19"/>
        <end position="42"/>
    </location>
</feature>
<sequence>MTNYSYMNSTRSDSYGIQYDEDDFDDDDMDGYDELSEYDEDDIARGDGRHTCSNADGRGGSSEFRRQRALSEGSGDQLEPGDDNRRDHHNQLERKRRASIKSSYNDLREAIPSLRGSKASRAVILQRAVECIEDLTRCNQDRTHCLEALKRQNDVLDQRVQELQRIVQRVDGEDNTSVPGAASTVTSTVSGGMANSTGTLRLVPGGLVGSTSAANSNLPVYRLLPQDCSTDHVAVSDGHVSHTSHPTVTVRAGIIGGASHKPLISHNNVSSRTSTSPVLHLMTTSTTNSNTGGLTYSGMDALSGAVNLVGNGPLPCSSSSSGASNSELHLPSSQRSSPGGLSSSSSNASSLNQSNVRREHSEESSLVIETPIGLEDEAFEAGPDTLQASSSCAGSAGQCLRFKANFMRRSSLRVRNSSPPSILLTVPIRSSPSSRPNPDSSVKSKHYHNLTTTLSESAHVGNDPSKRPRLS</sequence>
<dbReference type="CDD" id="cd11406">
    <property type="entry name" value="bHLHzip_Max"/>
    <property type="match status" value="1"/>
</dbReference>
<feature type="region of interest" description="Disordered" evidence="8">
    <location>
        <begin position="423"/>
        <end position="471"/>
    </location>
</feature>
<keyword evidence="6" id="KW-0539">Nucleus</keyword>
<dbReference type="Proteomes" id="UP001497525">
    <property type="component" value="Unassembled WGS sequence"/>
</dbReference>
<feature type="compositionally biased region" description="Basic and acidic residues" evidence="8">
    <location>
        <begin position="82"/>
        <end position="93"/>
    </location>
</feature>